<feature type="domain" description="Mur ligase C-terminal" evidence="9">
    <location>
        <begin position="307"/>
        <end position="425"/>
    </location>
</feature>
<keyword evidence="4 7" id="KW-0436">Ligase</keyword>
<dbReference type="RefSeq" id="WP_233734109.1">
    <property type="nucleotide sequence ID" value="NZ_JAJVCN010000004.1"/>
</dbReference>
<evidence type="ECO:0000259" key="10">
    <source>
        <dbReference type="Pfam" id="PF08245"/>
    </source>
</evidence>
<keyword evidence="7 8" id="KW-0133">Cell shape</keyword>
<dbReference type="HAMAP" id="MF_00639">
    <property type="entry name" value="MurD"/>
    <property type="match status" value="1"/>
</dbReference>
<dbReference type="PANTHER" id="PTHR43692">
    <property type="entry name" value="UDP-N-ACETYLMURAMOYLALANINE--D-GLUTAMATE LIGASE"/>
    <property type="match status" value="1"/>
</dbReference>
<dbReference type="GO" id="GO:0008764">
    <property type="term" value="F:UDP-N-acetylmuramoylalanine-D-glutamate ligase activity"/>
    <property type="evidence" value="ECO:0007669"/>
    <property type="project" value="UniProtKB-EC"/>
</dbReference>
<keyword evidence="3 7" id="KW-0963">Cytoplasm</keyword>
<evidence type="ECO:0000259" key="9">
    <source>
        <dbReference type="Pfam" id="PF02875"/>
    </source>
</evidence>
<proteinExistence type="inferred from homology"/>
<feature type="domain" description="Mur ligase central" evidence="10">
    <location>
        <begin position="112"/>
        <end position="216"/>
    </location>
</feature>
<dbReference type="EMBL" id="JAJVCN010000004">
    <property type="protein sequence ID" value="MCE7010482.1"/>
    <property type="molecule type" value="Genomic_DNA"/>
</dbReference>
<name>A0ABS8ZX65_9PSEU</name>
<comment type="function">
    <text evidence="7 8">Cell wall formation. Catalyzes the addition of glutamate to the nucleotide precursor UDP-N-acetylmuramoyl-L-alanine (UMA).</text>
</comment>
<dbReference type="NCBIfam" id="TIGR01087">
    <property type="entry name" value="murD"/>
    <property type="match status" value="1"/>
</dbReference>
<evidence type="ECO:0000256" key="2">
    <source>
        <dbReference type="ARBA" id="ARBA00004752"/>
    </source>
</evidence>
<evidence type="ECO:0000256" key="1">
    <source>
        <dbReference type="ARBA" id="ARBA00004496"/>
    </source>
</evidence>
<evidence type="ECO:0000256" key="4">
    <source>
        <dbReference type="ARBA" id="ARBA00022598"/>
    </source>
</evidence>
<dbReference type="Gene3D" id="3.40.50.720">
    <property type="entry name" value="NAD(P)-binding Rossmann-like Domain"/>
    <property type="match status" value="1"/>
</dbReference>
<evidence type="ECO:0000313" key="11">
    <source>
        <dbReference type="EMBL" id="MCE7010482.1"/>
    </source>
</evidence>
<dbReference type="SUPFAM" id="SSF53623">
    <property type="entry name" value="MurD-like peptide ligases, catalytic domain"/>
    <property type="match status" value="1"/>
</dbReference>
<dbReference type="InterPro" id="IPR004101">
    <property type="entry name" value="Mur_ligase_C"/>
</dbReference>
<keyword evidence="5 7" id="KW-0547">Nucleotide-binding</keyword>
<gene>
    <name evidence="7 11" type="primary">murD</name>
    <name evidence="11" type="ORF">LWC34_47925</name>
</gene>
<keyword evidence="7 8" id="KW-0573">Peptidoglycan synthesis</keyword>
<comment type="similarity">
    <text evidence="7">Belongs to the MurCDEF family.</text>
</comment>
<comment type="pathway">
    <text evidence="2 7 8">Cell wall biogenesis; peptidoglycan biosynthesis.</text>
</comment>
<organism evidence="11 12">
    <name type="scientific">Kibdelosporangium philippinense</name>
    <dbReference type="NCBI Taxonomy" id="211113"/>
    <lineage>
        <taxon>Bacteria</taxon>
        <taxon>Bacillati</taxon>
        <taxon>Actinomycetota</taxon>
        <taxon>Actinomycetes</taxon>
        <taxon>Pseudonocardiales</taxon>
        <taxon>Pseudonocardiaceae</taxon>
        <taxon>Kibdelosporangium</taxon>
    </lineage>
</organism>
<protein>
    <recommendedName>
        <fullName evidence="7 8">UDP-N-acetylmuramoylalanine--D-glutamate ligase</fullName>
        <ecNumber evidence="7 8">6.3.2.9</ecNumber>
    </recommendedName>
    <alternativeName>
        <fullName evidence="7">D-glutamic acid-adding enzyme</fullName>
    </alternativeName>
    <alternativeName>
        <fullName evidence="7">UDP-N-acetylmuramoyl-L-alanyl-D-glutamate synthetase</fullName>
    </alternativeName>
</protein>
<comment type="subcellular location">
    <subcellularLocation>
        <location evidence="1 7 8">Cytoplasm</location>
    </subcellularLocation>
</comment>
<feature type="binding site" evidence="7">
    <location>
        <begin position="114"/>
        <end position="120"/>
    </location>
    <ligand>
        <name>ATP</name>
        <dbReference type="ChEBI" id="CHEBI:30616"/>
    </ligand>
</feature>
<keyword evidence="6 7" id="KW-0067">ATP-binding</keyword>
<dbReference type="Proteomes" id="UP001521150">
    <property type="component" value="Unassembled WGS sequence"/>
</dbReference>
<sequence length="459" mass="47419">MEVAERTVLVAGAGITGCSVARVLGAAGARVTVTDDVADRLTVLADVPGVTLAVGLTEPPENTDLVVTSTGWRLDSQLFVAAAARGIETIGEVELAWRMAAELADPPTWLVVTGTNGKTTTVGMLEAILRTAGVDSIACGNIGLPVVEVLGAGYRVLAVELSSHQLHWSPSVRPAVGALLNLAEDHLDWHGDMAAYTAAKARALTGAIAVGGVDDDAVAGLLAQAPAGRKVGFTLAEPAPGQLGICDGVLVDRAFGVDEQLAEAAEIRPRGPAGWADALAAAALARAYGVPAQAVREGLATFRPAAHRAEVVAEVDGVRYIDDSKATNPHAALVSLRAHEHVVWLAGGQLKGTSVDALVAQTAYRLRGAVLIGADRDMFATALARYAPDTPVRIFDAGNDRDMTAAVRAASTMAQPGDVVLLAPAAASRDMFANYAQRGEMFRDAVLALSGPSRNRKSS</sequence>
<dbReference type="PROSITE" id="PS51257">
    <property type="entry name" value="PROKAR_LIPOPROTEIN"/>
    <property type="match status" value="1"/>
</dbReference>
<comment type="caution">
    <text evidence="11">The sequence shown here is derived from an EMBL/GenBank/DDBJ whole genome shotgun (WGS) entry which is preliminary data.</text>
</comment>
<dbReference type="Gene3D" id="3.40.1190.10">
    <property type="entry name" value="Mur-like, catalytic domain"/>
    <property type="match status" value="1"/>
</dbReference>
<keyword evidence="7 8" id="KW-0131">Cell cycle</keyword>
<keyword evidence="7 8" id="KW-0961">Cell wall biogenesis/degradation</keyword>
<comment type="catalytic activity">
    <reaction evidence="7 8">
        <text>UDP-N-acetyl-alpha-D-muramoyl-L-alanine + D-glutamate + ATP = UDP-N-acetyl-alpha-D-muramoyl-L-alanyl-D-glutamate + ADP + phosphate + H(+)</text>
        <dbReference type="Rhea" id="RHEA:16429"/>
        <dbReference type="ChEBI" id="CHEBI:15378"/>
        <dbReference type="ChEBI" id="CHEBI:29986"/>
        <dbReference type="ChEBI" id="CHEBI:30616"/>
        <dbReference type="ChEBI" id="CHEBI:43474"/>
        <dbReference type="ChEBI" id="CHEBI:83898"/>
        <dbReference type="ChEBI" id="CHEBI:83900"/>
        <dbReference type="ChEBI" id="CHEBI:456216"/>
        <dbReference type="EC" id="6.3.2.9"/>
    </reaction>
</comment>
<evidence type="ECO:0000256" key="7">
    <source>
        <dbReference type="HAMAP-Rule" id="MF_00639"/>
    </source>
</evidence>
<dbReference type="SUPFAM" id="SSF53244">
    <property type="entry name" value="MurD-like peptide ligases, peptide-binding domain"/>
    <property type="match status" value="1"/>
</dbReference>
<dbReference type="Gene3D" id="3.90.190.20">
    <property type="entry name" value="Mur ligase, C-terminal domain"/>
    <property type="match status" value="1"/>
</dbReference>
<evidence type="ECO:0000256" key="8">
    <source>
        <dbReference type="RuleBase" id="RU003664"/>
    </source>
</evidence>
<evidence type="ECO:0000313" key="12">
    <source>
        <dbReference type="Proteomes" id="UP001521150"/>
    </source>
</evidence>
<dbReference type="SUPFAM" id="SSF51984">
    <property type="entry name" value="MurCD N-terminal domain"/>
    <property type="match status" value="1"/>
</dbReference>
<dbReference type="Pfam" id="PF02875">
    <property type="entry name" value="Mur_ligase_C"/>
    <property type="match status" value="1"/>
</dbReference>
<dbReference type="InterPro" id="IPR013221">
    <property type="entry name" value="Mur_ligase_cen"/>
</dbReference>
<dbReference type="InterPro" id="IPR036565">
    <property type="entry name" value="Mur-like_cat_sf"/>
</dbReference>
<reference evidence="11 12" key="1">
    <citation type="submission" date="2021-12" db="EMBL/GenBank/DDBJ databases">
        <title>Genome sequence of Kibdelosporangium philippinense ATCC 49844.</title>
        <authorList>
            <person name="Fedorov E.A."/>
            <person name="Omeragic M."/>
            <person name="Shalygina K.F."/>
            <person name="Maclea K.S."/>
        </authorList>
    </citation>
    <scope>NUCLEOTIDE SEQUENCE [LARGE SCALE GENOMIC DNA]</scope>
    <source>
        <strain evidence="11 12">ATCC 49844</strain>
    </source>
</reference>
<accession>A0ABS8ZX65</accession>
<evidence type="ECO:0000256" key="5">
    <source>
        <dbReference type="ARBA" id="ARBA00022741"/>
    </source>
</evidence>
<dbReference type="InterPro" id="IPR036615">
    <property type="entry name" value="Mur_ligase_C_dom_sf"/>
</dbReference>
<dbReference type="EC" id="6.3.2.9" evidence="7 8"/>
<evidence type="ECO:0000256" key="3">
    <source>
        <dbReference type="ARBA" id="ARBA00022490"/>
    </source>
</evidence>
<keyword evidence="7 8" id="KW-0132">Cell division</keyword>
<dbReference type="Pfam" id="PF08245">
    <property type="entry name" value="Mur_ligase_M"/>
    <property type="match status" value="1"/>
</dbReference>
<keyword evidence="12" id="KW-1185">Reference proteome</keyword>
<dbReference type="PANTHER" id="PTHR43692:SF1">
    <property type="entry name" value="UDP-N-ACETYLMURAMOYLALANINE--D-GLUTAMATE LIGASE"/>
    <property type="match status" value="1"/>
</dbReference>
<evidence type="ECO:0000256" key="6">
    <source>
        <dbReference type="ARBA" id="ARBA00022840"/>
    </source>
</evidence>
<dbReference type="InterPro" id="IPR005762">
    <property type="entry name" value="MurD"/>
</dbReference>